<evidence type="ECO:0000256" key="8">
    <source>
        <dbReference type="SAM" id="MobiDB-lite"/>
    </source>
</evidence>
<proteinExistence type="predicted"/>
<evidence type="ECO:0000256" key="4">
    <source>
        <dbReference type="ARBA" id="ARBA00022771"/>
    </source>
</evidence>
<comment type="subcellular location">
    <subcellularLocation>
        <location evidence="1">Nucleus</location>
    </subcellularLocation>
</comment>
<dbReference type="FunFam" id="3.30.160.60:FF:002343">
    <property type="entry name" value="Zinc finger protein 33A"/>
    <property type="match status" value="1"/>
</dbReference>
<keyword evidence="6" id="KW-0539">Nucleus</keyword>
<dbReference type="PROSITE" id="PS50157">
    <property type="entry name" value="ZINC_FINGER_C2H2_2"/>
    <property type="match status" value="2"/>
</dbReference>
<dbReference type="AlphaFoldDB" id="J5SYE6"/>
<keyword evidence="5" id="KW-0862">Zinc</keyword>
<dbReference type="GO" id="GO:0000981">
    <property type="term" value="F:DNA-binding transcription factor activity, RNA polymerase II-specific"/>
    <property type="evidence" value="ECO:0007669"/>
    <property type="project" value="InterPro"/>
</dbReference>
<evidence type="ECO:0000256" key="3">
    <source>
        <dbReference type="ARBA" id="ARBA00022737"/>
    </source>
</evidence>
<dbReference type="EMBL" id="ALBS01000211">
    <property type="protein sequence ID" value="EJT48196.1"/>
    <property type="molecule type" value="Genomic_DNA"/>
</dbReference>
<reference evidence="10 11" key="1">
    <citation type="journal article" date="2012" name="Eukaryot. Cell">
        <title>Draft genome sequence of CBS 2479, the standard type strain of Trichosporon asahii.</title>
        <authorList>
            <person name="Yang R.Y."/>
            <person name="Li H.T."/>
            <person name="Zhu H."/>
            <person name="Zhou G.P."/>
            <person name="Wang M."/>
            <person name="Wang L."/>
        </authorList>
    </citation>
    <scope>NUCLEOTIDE SEQUENCE [LARGE SCALE GENOMIC DNA]</scope>
    <source>
        <strain evidence="11">ATCC 90039 / CBS 2479 / JCM 2466 / KCTC 7840 / NCYC 2677 / UAMH 7654</strain>
    </source>
</reference>
<feature type="domain" description="C2H2-type" evidence="9">
    <location>
        <begin position="155"/>
        <end position="185"/>
    </location>
</feature>
<dbReference type="InterPro" id="IPR036236">
    <property type="entry name" value="Znf_C2H2_sf"/>
</dbReference>
<evidence type="ECO:0000256" key="7">
    <source>
        <dbReference type="PROSITE-ProRule" id="PRU00042"/>
    </source>
</evidence>
<sequence length="595" mass="62439">MSLTTTAPLSLPPHADRHFQSSMSYPPAEDRAYQGYYGRPSSAHGTQQPPDAPSPQRLHSAGSGATYPRNAPPHSPYTPHEVAPPGSSHGLPPPVTPVNPSSAPYPQQQQTYPAMPPNQSNQENTSPNNSRPGTADYTPDGAPIVPVGISGGKMFRCRGFGECNKVFTRSEHLARHVRKHTGERPFPCHCGKAFSRLDNLRQHAATVHADQTQLNEAMLAQLAQVHATLSQRANREQRRRGEVVEVPKNAVERPRGERGPKGGPPNAAAIPPGGHAYPGNGAPGYNQPPHQWGPPPADHGRPRTSGSWVEYPGYVAAPGSVADAQCRPRPNTPTPPNYEQGPPGSAHGRPATAAPPGTSGSDDSAQVVPPYRPLSSSGAAGGHYAESEPPSSAHGPPPHSPMYPPNGAVPGSQAAYPSADPNLYPQGTVPPEGSHPYPPGHDQGGYGPPPPGSSGSYYYPGQQGGHYYGQQSPAAQAQATFSSVPPGTTPTQPYPPGYNGQAGDSPFQYKAPGPYPGYPGYDGGRKRRAEDDANAADGRKHPRSSDGGPPTAISALLGSPHQDTRSRPSTGDVPPAPVGTNVPFRPEDEKKAEQA</sequence>
<evidence type="ECO:0000256" key="6">
    <source>
        <dbReference type="ARBA" id="ARBA00023242"/>
    </source>
</evidence>
<dbReference type="GO" id="GO:0000978">
    <property type="term" value="F:RNA polymerase II cis-regulatory region sequence-specific DNA binding"/>
    <property type="evidence" value="ECO:0007669"/>
    <property type="project" value="InterPro"/>
</dbReference>
<dbReference type="OrthoDB" id="10018191at2759"/>
<feature type="compositionally biased region" description="Polar residues" evidence="8">
    <location>
        <begin position="474"/>
        <end position="483"/>
    </location>
</feature>
<dbReference type="SUPFAM" id="SSF57667">
    <property type="entry name" value="beta-beta-alpha zinc fingers"/>
    <property type="match status" value="1"/>
</dbReference>
<feature type="domain" description="C2H2-type" evidence="9">
    <location>
        <begin position="186"/>
        <end position="213"/>
    </location>
</feature>
<feature type="compositionally biased region" description="Polar residues" evidence="8">
    <location>
        <begin position="118"/>
        <end position="132"/>
    </location>
</feature>
<dbReference type="GeneID" id="25986413"/>
<evidence type="ECO:0000256" key="2">
    <source>
        <dbReference type="ARBA" id="ARBA00022723"/>
    </source>
</evidence>
<name>J5SYE6_TRIAS</name>
<dbReference type="RefSeq" id="XP_014179604.1">
    <property type="nucleotide sequence ID" value="XM_014324129.1"/>
</dbReference>
<dbReference type="VEuPathDB" id="FungiDB:A1Q1_02900"/>
<organism evidence="10 11">
    <name type="scientific">Trichosporon asahii var. asahii (strain ATCC 90039 / CBS 2479 / JCM 2466 / KCTC 7840 / NBRC 103889/ NCYC 2677 / UAMH 7654)</name>
    <name type="common">Yeast</name>
    <dbReference type="NCBI Taxonomy" id="1186058"/>
    <lineage>
        <taxon>Eukaryota</taxon>
        <taxon>Fungi</taxon>
        <taxon>Dikarya</taxon>
        <taxon>Basidiomycota</taxon>
        <taxon>Agaricomycotina</taxon>
        <taxon>Tremellomycetes</taxon>
        <taxon>Trichosporonales</taxon>
        <taxon>Trichosporonaceae</taxon>
        <taxon>Trichosporon</taxon>
    </lineage>
</organism>
<evidence type="ECO:0000313" key="10">
    <source>
        <dbReference type="EMBL" id="EJT48196.1"/>
    </source>
</evidence>
<dbReference type="PANTHER" id="PTHR40626">
    <property type="entry name" value="MIP31509P"/>
    <property type="match status" value="1"/>
</dbReference>
<evidence type="ECO:0000256" key="1">
    <source>
        <dbReference type="ARBA" id="ARBA00004123"/>
    </source>
</evidence>
<dbReference type="InterPro" id="IPR051059">
    <property type="entry name" value="VerF-like"/>
</dbReference>
<feature type="compositionally biased region" description="Basic and acidic residues" evidence="8">
    <location>
        <begin position="233"/>
        <end position="260"/>
    </location>
</feature>
<dbReference type="Gene3D" id="3.30.160.60">
    <property type="entry name" value="Classic Zinc Finger"/>
    <property type="match status" value="2"/>
</dbReference>
<evidence type="ECO:0000256" key="5">
    <source>
        <dbReference type="ARBA" id="ARBA00022833"/>
    </source>
</evidence>
<keyword evidence="3" id="KW-0677">Repeat</keyword>
<dbReference type="SMART" id="SM00355">
    <property type="entry name" value="ZnF_C2H2"/>
    <property type="match status" value="2"/>
</dbReference>
<dbReference type="KEGG" id="tasa:A1Q1_02900"/>
<dbReference type="GO" id="GO:0008270">
    <property type="term" value="F:zinc ion binding"/>
    <property type="evidence" value="ECO:0007669"/>
    <property type="project" value="UniProtKB-KW"/>
</dbReference>
<comment type="caution">
    <text evidence="10">The sequence shown here is derived from an EMBL/GenBank/DDBJ whole genome shotgun (WGS) entry which is preliminary data.</text>
</comment>
<dbReference type="HOGENOM" id="CLU_458694_0_0_1"/>
<feature type="compositionally biased region" description="Low complexity" evidence="8">
    <location>
        <begin position="485"/>
        <end position="501"/>
    </location>
</feature>
<feature type="region of interest" description="Disordered" evidence="8">
    <location>
        <begin position="230"/>
        <end position="595"/>
    </location>
</feature>
<feature type="compositionally biased region" description="Low complexity" evidence="8">
    <location>
        <begin position="264"/>
        <end position="275"/>
    </location>
</feature>
<feature type="region of interest" description="Disordered" evidence="8">
    <location>
        <begin position="1"/>
        <end position="144"/>
    </location>
</feature>
<dbReference type="Proteomes" id="UP000002748">
    <property type="component" value="Unassembled WGS sequence"/>
</dbReference>
<keyword evidence="4 7" id="KW-0863">Zinc-finger</keyword>
<feature type="compositionally biased region" description="Low complexity" evidence="8">
    <location>
        <begin position="100"/>
        <end position="113"/>
    </location>
</feature>
<feature type="compositionally biased region" description="Pro residues" evidence="8">
    <location>
        <begin position="395"/>
        <end position="404"/>
    </location>
</feature>
<keyword evidence="2" id="KW-0479">Metal-binding</keyword>
<dbReference type="PANTHER" id="PTHR40626:SF32">
    <property type="entry name" value="ZINC FINGER PROTEIN RST2"/>
    <property type="match status" value="1"/>
</dbReference>
<gene>
    <name evidence="10" type="ORF">A1Q1_02900</name>
</gene>
<dbReference type="InterPro" id="IPR013087">
    <property type="entry name" value="Znf_C2H2_type"/>
</dbReference>
<feature type="compositionally biased region" description="Basic and acidic residues" evidence="8">
    <location>
        <begin position="585"/>
        <end position="595"/>
    </location>
</feature>
<dbReference type="Pfam" id="PF00096">
    <property type="entry name" value="zf-C2H2"/>
    <property type="match status" value="2"/>
</dbReference>
<dbReference type="GO" id="GO:0005634">
    <property type="term" value="C:nucleus"/>
    <property type="evidence" value="ECO:0007669"/>
    <property type="project" value="UniProtKB-SubCell"/>
</dbReference>
<protein>
    <submittedName>
        <fullName evidence="10">RNA polymerase II transcription factor</fullName>
    </submittedName>
</protein>
<evidence type="ECO:0000313" key="11">
    <source>
        <dbReference type="Proteomes" id="UP000002748"/>
    </source>
</evidence>
<evidence type="ECO:0000259" key="9">
    <source>
        <dbReference type="PROSITE" id="PS50157"/>
    </source>
</evidence>
<accession>J5SYE6</accession>
<dbReference type="GO" id="GO:0000785">
    <property type="term" value="C:chromatin"/>
    <property type="evidence" value="ECO:0007669"/>
    <property type="project" value="TreeGrafter"/>
</dbReference>